<evidence type="ECO:0000313" key="1">
    <source>
        <dbReference type="EMBL" id="AUH02073.1"/>
    </source>
</evidence>
<evidence type="ECO:0000313" key="2">
    <source>
        <dbReference type="EMBL" id="AUH06394.1"/>
    </source>
</evidence>
<dbReference type="EMBL" id="CP025085">
    <property type="protein sequence ID" value="AUH02073.1"/>
    <property type="molecule type" value="Genomic_DNA"/>
</dbReference>
<accession>A0A2I5TPA6</accession>
<evidence type="ECO:0000313" key="3">
    <source>
        <dbReference type="Proteomes" id="UP000017700"/>
    </source>
</evidence>
<protein>
    <submittedName>
        <fullName evidence="2">Uncharacterized protein</fullName>
    </submittedName>
</protein>
<name>A0A2I5TPA6_SERS3</name>
<dbReference type="OrthoDB" id="7061068at2"/>
<proteinExistence type="predicted"/>
<dbReference type="KEGG" id="serq:CWC46_21125"/>
<gene>
    <name evidence="1" type="ORF">CWC46_21125</name>
    <name evidence="2" type="ORF">Ser39006_021120</name>
</gene>
<dbReference type="AlphaFoldDB" id="A0A2I5TPA6"/>
<dbReference type="KEGG" id="sera:Ser39006_021120"/>
<keyword evidence="3" id="KW-1185">Reference proteome</keyword>
<dbReference type="RefSeq" id="WP_021014554.1">
    <property type="nucleotide sequence ID" value="NZ_CP025084.1"/>
</dbReference>
<dbReference type="Proteomes" id="UP000233778">
    <property type="component" value="Chromosome"/>
</dbReference>
<dbReference type="EMBL" id="CP025084">
    <property type="protein sequence ID" value="AUH06394.1"/>
    <property type="molecule type" value="Genomic_DNA"/>
</dbReference>
<reference evidence="2" key="2">
    <citation type="submission" date="2013-09" db="EMBL/GenBank/DDBJ databases">
        <authorList>
            <person name="Wang G."/>
            <person name="Yang Y."/>
            <person name="Su Y."/>
        </authorList>
    </citation>
    <scope>NUCLEOTIDE SEQUENCE</scope>
    <source>
        <strain evidence="2">ATCC 39006</strain>
    </source>
</reference>
<sequence>MIGIYFVTKDRNIVQILDNDKNIYPKDFLSSRSESANIGILNYTKNASFECIKELGNIDLSVNGIILLCDNGIYESINSKYGLYFIIVNIGHYANNEGITLKQYLEQKIMISFRVFFYIKSLLQDHLPLLRLPLRNFKKEELHNVYVSIKRYSDIADWDEIQNQIRNVKDITKKPLHRGKRKKKEINYVDDKDHWFAFGTEVHSRQETTELKRHNFLCEVSSKYRFGHLLDYERHFNVKYTDRENIMIEGVFSNCHDEQQSISARTHINMFSSDYMS</sequence>
<dbReference type="STRING" id="104623.Ser39006_01284"/>
<reference evidence="2 3" key="1">
    <citation type="journal article" date="2013" name="Genome Announc.">
        <title>Draft genome sequence of Serratia sp. strain ATCC 39006, a model bacterium for analysis of the biosynthesis and regulation of prodigiosin, a carbapenem, and gas vesicles.</title>
        <authorList>
            <person name="Fineran P.C."/>
            <person name="Iglesias Cans M.C."/>
            <person name="Ramsay J.P."/>
            <person name="Wilf N.M."/>
            <person name="Cossyleon D."/>
            <person name="McNeil M.B."/>
            <person name="Williamson N.R."/>
            <person name="Monson R.E."/>
            <person name="Becher S.A."/>
            <person name="Stanton J.A."/>
            <person name="Brugger K."/>
            <person name="Brown S.D."/>
            <person name="Salmond G.P."/>
        </authorList>
    </citation>
    <scope>NUCLEOTIDE SEQUENCE [LARGE SCALE GENOMIC DNA]</scope>
    <source>
        <strain evidence="2">ATCC 39006</strain>
        <strain evidence="3">ATCC 39006 / SC 11482</strain>
    </source>
</reference>
<dbReference type="Proteomes" id="UP000017700">
    <property type="component" value="Chromosome"/>
</dbReference>
<reference evidence="2" key="4">
    <citation type="submission" date="2017-11" db="EMBL/GenBank/DDBJ databases">
        <title>Complete genome sequence of Serratia sp. ATCC 39006.</title>
        <authorList>
            <person name="Hampton H.G."/>
            <person name="Jackson S.A."/>
            <person name="Jauregui R."/>
            <person name="Poulter G.T.M."/>
            <person name="Salmond G.P.C."/>
            <person name="Fineran P.C."/>
        </authorList>
    </citation>
    <scope>NUCLEOTIDE SEQUENCE</scope>
    <source>
        <strain evidence="2">ATCC 39006</strain>
    </source>
</reference>
<organism evidence="2 3">
    <name type="scientific">Serratia sp. (strain ATCC 39006)</name>
    <name type="common">Prodigiosinella confusarubida</name>
    <dbReference type="NCBI Taxonomy" id="104623"/>
    <lineage>
        <taxon>Bacteria</taxon>
        <taxon>Pseudomonadati</taxon>
        <taxon>Pseudomonadota</taxon>
        <taxon>Gammaproteobacteria</taxon>
        <taxon>Enterobacterales</taxon>
        <taxon>Pectobacteriaceae</taxon>
        <taxon>Prodigiosinella</taxon>
    </lineage>
</organism>
<reference evidence="1 4" key="3">
    <citation type="submission" date="2017-11" db="EMBL/GenBank/DDBJ databases">
        <title>Complete genome sequence of Serratia sp. ATCC 39006 LacA.</title>
        <authorList>
            <person name="Hampton H.G."/>
            <person name="Jackson S.A."/>
            <person name="Jauregui R."/>
            <person name="Poulter G.T.M."/>
            <person name="Salmond G.P.C."/>
            <person name="Fineran P.C."/>
        </authorList>
    </citation>
    <scope>NUCLEOTIDE SEQUENCE [LARGE SCALE GENOMIC DNA]</scope>
    <source>
        <strain evidence="1 4">ATCC 39006</strain>
    </source>
</reference>
<evidence type="ECO:0000313" key="4">
    <source>
        <dbReference type="Proteomes" id="UP000233778"/>
    </source>
</evidence>